<proteinExistence type="predicted"/>
<protein>
    <recommendedName>
        <fullName evidence="4">CAP20-like protein</fullName>
    </recommendedName>
</protein>
<dbReference type="Pfam" id="PF17316">
    <property type="entry name" value="Perilipin_2"/>
    <property type="match status" value="1"/>
</dbReference>
<dbReference type="OrthoDB" id="376826at2759"/>
<feature type="compositionally biased region" description="Polar residues" evidence="1">
    <location>
        <begin position="8"/>
        <end position="36"/>
    </location>
</feature>
<gene>
    <name evidence="2" type="ORF">BDU57DRAFT_212412</name>
</gene>
<organism evidence="2 3">
    <name type="scientific">Ampelomyces quisqualis</name>
    <name type="common">Powdery mildew agent</name>
    <dbReference type="NCBI Taxonomy" id="50730"/>
    <lineage>
        <taxon>Eukaryota</taxon>
        <taxon>Fungi</taxon>
        <taxon>Dikarya</taxon>
        <taxon>Ascomycota</taxon>
        <taxon>Pezizomycotina</taxon>
        <taxon>Dothideomycetes</taxon>
        <taxon>Pleosporomycetidae</taxon>
        <taxon>Pleosporales</taxon>
        <taxon>Pleosporineae</taxon>
        <taxon>Phaeosphaeriaceae</taxon>
        <taxon>Ampelomyces</taxon>
    </lineage>
</organism>
<keyword evidence="3" id="KW-1185">Reference proteome</keyword>
<feature type="region of interest" description="Disordered" evidence="1">
    <location>
        <begin position="1"/>
        <end position="36"/>
    </location>
</feature>
<sequence length="191" mass="21269">MTPHATEDTNASKTNGTMSNDSAPLTNGETPRSKSLSHLHSYPVVHDTFETIKNTNIGASTLNLAFNTYRSFVAPFHPYLQRPYSVAHPYLTRADELGDTGLSKFETYVPVVKEDTTVLKSYAFAPYKYVAGTWQEQYERTSHQNGLVKTGLAVVSTELKIISDACTVFLDYWNSSKGGQKVNQKIEQAKH</sequence>
<reference evidence="2" key="1">
    <citation type="journal article" date="2020" name="Stud. Mycol.">
        <title>101 Dothideomycetes genomes: a test case for predicting lifestyles and emergence of pathogens.</title>
        <authorList>
            <person name="Haridas S."/>
            <person name="Albert R."/>
            <person name="Binder M."/>
            <person name="Bloem J."/>
            <person name="Labutti K."/>
            <person name="Salamov A."/>
            <person name="Andreopoulos B."/>
            <person name="Baker S."/>
            <person name="Barry K."/>
            <person name="Bills G."/>
            <person name="Bluhm B."/>
            <person name="Cannon C."/>
            <person name="Castanera R."/>
            <person name="Culley D."/>
            <person name="Daum C."/>
            <person name="Ezra D."/>
            <person name="Gonzalez J."/>
            <person name="Henrissat B."/>
            <person name="Kuo A."/>
            <person name="Liang C."/>
            <person name="Lipzen A."/>
            <person name="Lutzoni F."/>
            <person name="Magnuson J."/>
            <person name="Mondo S."/>
            <person name="Nolan M."/>
            <person name="Ohm R."/>
            <person name="Pangilinan J."/>
            <person name="Park H.-J."/>
            <person name="Ramirez L."/>
            <person name="Alfaro M."/>
            <person name="Sun H."/>
            <person name="Tritt A."/>
            <person name="Yoshinaga Y."/>
            <person name="Zwiers L.-H."/>
            <person name="Turgeon B."/>
            <person name="Goodwin S."/>
            <person name="Spatafora J."/>
            <person name="Crous P."/>
            <person name="Grigoriev I."/>
        </authorList>
    </citation>
    <scope>NUCLEOTIDE SEQUENCE</scope>
    <source>
        <strain evidence="2">HMLAC05119</strain>
    </source>
</reference>
<dbReference type="AlphaFoldDB" id="A0A6A5QJT6"/>
<dbReference type="EMBL" id="ML979135">
    <property type="protein sequence ID" value="KAF1915981.1"/>
    <property type="molecule type" value="Genomic_DNA"/>
</dbReference>
<dbReference type="Proteomes" id="UP000800096">
    <property type="component" value="Unassembled WGS sequence"/>
</dbReference>
<name>A0A6A5QJT6_AMPQU</name>
<evidence type="ECO:0000313" key="3">
    <source>
        <dbReference type="Proteomes" id="UP000800096"/>
    </source>
</evidence>
<evidence type="ECO:0000256" key="1">
    <source>
        <dbReference type="SAM" id="MobiDB-lite"/>
    </source>
</evidence>
<evidence type="ECO:0000313" key="2">
    <source>
        <dbReference type="EMBL" id="KAF1915981.1"/>
    </source>
</evidence>
<accession>A0A6A5QJT6</accession>
<evidence type="ECO:0008006" key="4">
    <source>
        <dbReference type="Google" id="ProtNLM"/>
    </source>
</evidence>